<keyword evidence="4 11" id="KW-0812">Transmembrane</keyword>
<evidence type="ECO:0000259" key="13">
    <source>
        <dbReference type="PROSITE" id="PS50261"/>
    </source>
</evidence>
<keyword evidence="3" id="KW-1003">Cell membrane</keyword>
<keyword evidence="7 11" id="KW-0472">Membrane</keyword>
<dbReference type="Proteomes" id="UP000036681">
    <property type="component" value="Unplaced"/>
</dbReference>
<protein>
    <submittedName>
        <fullName evidence="15">G-protein coupled receptors family 2 profile 2 domain-containing protein</fullName>
    </submittedName>
</protein>
<feature type="domain" description="G-protein coupled receptors family 2 profile 2" evidence="13">
    <location>
        <begin position="120"/>
        <end position="388"/>
    </location>
</feature>
<evidence type="ECO:0000256" key="7">
    <source>
        <dbReference type="ARBA" id="ARBA00023136"/>
    </source>
</evidence>
<evidence type="ECO:0000256" key="2">
    <source>
        <dbReference type="ARBA" id="ARBA00005314"/>
    </source>
</evidence>
<evidence type="ECO:0000256" key="3">
    <source>
        <dbReference type="ARBA" id="ARBA00022475"/>
    </source>
</evidence>
<evidence type="ECO:0000256" key="9">
    <source>
        <dbReference type="ARBA" id="ARBA00023224"/>
    </source>
</evidence>
<dbReference type="WBParaSite" id="ALUE_0000650201-mRNA-1">
    <property type="protein sequence ID" value="ALUE_0000650201-mRNA-1"/>
    <property type="gene ID" value="ALUE_0000650201"/>
</dbReference>
<dbReference type="GO" id="GO:0008528">
    <property type="term" value="F:G protein-coupled peptide receptor activity"/>
    <property type="evidence" value="ECO:0007669"/>
    <property type="project" value="TreeGrafter"/>
</dbReference>
<keyword evidence="6" id="KW-0297">G-protein coupled receptor</keyword>
<keyword evidence="8" id="KW-0675">Receptor</keyword>
<reference evidence="15" key="1">
    <citation type="submission" date="2023-03" db="UniProtKB">
        <authorList>
            <consortium name="WormBaseParasite"/>
        </authorList>
    </citation>
    <scope>IDENTIFICATION</scope>
</reference>
<keyword evidence="5 11" id="KW-1133">Transmembrane helix</keyword>
<name>A0A9J2P9G1_ASCLU</name>
<feature type="transmembrane region" description="Helical" evidence="11">
    <location>
        <begin position="163"/>
        <end position="182"/>
    </location>
</feature>
<feature type="region of interest" description="Disordered" evidence="10">
    <location>
        <begin position="436"/>
        <end position="460"/>
    </location>
</feature>
<evidence type="ECO:0000256" key="11">
    <source>
        <dbReference type="SAM" id="Phobius"/>
    </source>
</evidence>
<dbReference type="PRINTS" id="PR00249">
    <property type="entry name" value="GPCRSECRETIN"/>
</dbReference>
<keyword evidence="14" id="KW-1185">Reference proteome</keyword>
<sequence>MSGGVIGRERATCIELITHGDAFSHNASTSLCWQSAAIGEVAERKCPFTYCLNVPGCERIAREFNVQRLCQTNGTWADPIYAQCIDVIKYHPQCIIGFCRTTTVLNDSIFQCPDLLREMVISVSLTLSIISVALLVSALVLFTIFDSIQCRRLSIHKNLAAAFVFRFAVLAVWTVVQTSNVFQDCSSYNPVPLFEYEWVCKLLLWLVIYFQKQGKVMFQVASVMWMLIEGGYLYSRFTVFAMRHTEAPYYAYLLCGWGVPFIVVLTWTIVHQHRSSQNHNSFCWLPYAQGHHLWILAGAMGVALTLNLLFLLGIVVILVQKLRAENTAESKKIWRTIKATLLLVPLLGVSNIPLFYEPPEPSSAYMLGSAILQHSQGIFIAVLYCFLNSEVQNAVKRQFSKVTFHLFRQRERFETERTYIPESRNHKTHRLGVPMEELNGSNDQEQKEFDGNRQLEHSTD</sequence>
<evidence type="ECO:0000256" key="1">
    <source>
        <dbReference type="ARBA" id="ARBA00004651"/>
    </source>
</evidence>
<dbReference type="Pfam" id="PF02793">
    <property type="entry name" value="HRM"/>
    <property type="match status" value="1"/>
</dbReference>
<feature type="transmembrane region" description="Helical" evidence="11">
    <location>
        <begin position="339"/>
        <end position="356"/>
    </location>
</feature>
<dbReference type="CDD" id="cd15041">
    <property type="entry name" value="7tmB1_hormone_R"/>
    <property type="match status" value="1"/>
</dbReference>
<evidence type="ECO:0000256" key="4">
    <source>
        <dbReference type="ARBA" id="ARBA00022692"/>
    </source>
</evidence>
<feature type="transmembrane region" description="Helical" evidence="11">
    <location>
        <begin position="119"/>
        <end position="142"/>
    </location>
</feature>
<dbReference type="PROSITE" id="PS50227">
    <property type="entry name" value="G_PROTEIN_RECEP_F2_3"/>
    <property type="match status" value="1"/>
</dbReference>
<dbReference type="AlphaFoldDB" id="A0A9J2P9G1"/>
<comment type="similarity">
    <text evidence="2">Belongs to the G-protein coupled receptor 2 family.</text>
</comment>
<comment type="subcellular location">
    <subcellularLocation>
        <location evidence="1">Cell membrane</location>
        <topology evidence="1">Multi-pass membrane protein</topology>
    </subcellularLocation>
</comment>
<feature type="transmembrane region" description="Helical" evidence="11">
    <location>
        <begin position="362"/>
        <end position="387"/>
    </location>
</feature>
<dbReference type="PANTHER" id="PTHR45620">
    <property type="entry name" value="PDF RECEPTOR-LIKE PROTEIN-RELATED"/>
    <property type="match status" value="1"/>
</dbReference>
<dbReference type="InterPro" id="IPR001879">
    <property type="entry name" value="GPCR_2_extracellular_dom"/>
</dbReference>
<organism evidence="14 15">
    <name type="scientific">Ascaris lumbricoides</name>
    <name type="common">Giant roundworm</name>
    <dbReference type="NCBI Taxonomy" id="6252"/>
    <lineage>
        <taxon>Eukaryota</taxon>
        <taxon>Metazoa</taxon>
        <taxon>Ecdysozoa</taxon>
        <taxon>Nematoda</taxon>
        <taxon>Chromadorea</taxon>
        <taxon>Rhabditida</taxon>
        <taxon>Spirurina</taxon>
        <taxon>Ascaridomorpha</taxon>
        <taxon>Ascaridoidea</taxon>
        <taxon>Ascarididae</taxon>
        <taxon>Ascaris</taxon>
    </lineage>
</organism>
<feature type="transmembrane region" description="Helical" evidence="11">
    <location>
        <begin position="294"/>
        <end position="319"/>
    </location>
</feature>
<evidence type="ECO:0000256" key="6">
    <source>
        <dbReference type="ARBA" id="ARBA00023040"/>
    </source>
</evidence>
<dbReference type="InterPro" id="IPR000832">
    <property type="entry name" value="GPCR_2_secretin-like"/>
</dbReference>
<dbReference type="SUPFAM" id="SSF111418">
    <property type="entry name" value="Hormone receptor domain"/>
    <property type="match status" value="1"/>
</dbReference>
<dbReference type="GO" id="GO:0005886">
    <property type="term" value="C:plasma membrane"/>
    <property type="evidence" value="ECO:0007669"/>
    <property type="project" value="UniProtKB-SubCell"/>
</dbReference>
<keyword evidence="9" id="KW-0807">Transducer</keyword>
<dbReference type="Gene3D" id="4.10.1240.10">
    <property type="entry name" value="GPCR, family 2, extracellular hormone receptor domain"/>
    <property type="match status" value="1"/>
</dbReference>
<evidence type="ECO:0000256" key="10">
    <source>
        <dbReference type="SAM" id="MobiDB-lite"/>
    </source>
</evidence>
<dbReference type="GO" id="GO:0007166">
    <property type="term" value="P:cell surface receptor signaling pathway"/>
    <property type="evidence" value="ECO:0007669"/>
    <property type="project" value="InterPro"/>
</dbReference>
<dbReference type="InterPro" id="IPR050332">
    <property type="entry name" value="GPCR_2"/>
</dbReference>
<feature type="transmembrane region" description="Helical" evidence="11">
    <location>
        <begin position="249"/>
        <end position="270"/>
    </location>
</feature>
<dbReference type="PANTHER" id="PTHR45620:SF37">
    <property type="entry name" value="G_PROTEIN_RECEP_F2_4 DOMAIN-CONTAINING PROTEIN"/>
    <property type="match status" value="1"/>
</dbReference>
<evidence type="ECO:0000313" key="14">
    <source>
        <dbReference type="Proteomes" id="UP000036681"/>
    </source>
</evidence>
<evidence type="ECO:0000313" key="15">
    <source>
        <dbReference type="WBParaSite" id="ALUE_0000650201-mRNA-1"/>
    </source>
</evidence>
<evidence type="ECO:0000256" key="8">
    <source>
        <dbReference type="ARBA" id="ARBA00023170"/>
    </source>
</evidence>
<dbReference type="Pfam" id="PF00002">
    <property type="entry name" value="7tm_2"/>
    <property type="match status" value="1"/>
</dbReference>
<dbReference type="GO" id="GO:0007188">
    <property type="term" value="P:adenylate cyclase-modulating G protein-coupled receptor signaling pathway"/>
    <property type="evidence" value="ECO:0007669"/>
    <property type="project" value="TreeGrafter"/>
</dbReference>
<evidence type="ECO:0000256" key="5">
    <source>
        <dbReference type="ARBA" id="ARBA00022989"/>
    </source>
</evidence>
<dbReference type="Gene3D" id="1.20.1070.10">
    <property type="entry name" value="Rhodopsin 7-helix transmembrane proteins"/>
    <property type="match status" value="1"/>
</dbReference>
<evidence type="ECO:0000259" key="12">
    <source>
        <dbReference type="PROSITE" id="PS50227"/>
    </source>
</evidence>
<proteinExistence type="inferred from homology"/>
<feature type="domain" description="G-protein coupled receptors family 2 profile 1" evidence="12">
    <location>
        <begin position="31"/>
        <end position="88"/>
    </location>
</feature>
<dbReference type="InterPro" id="IPR036445">
    <property type="entry name" value="GPCR_2_extracell_dom_sf"/>
</dbReference>
<dbReference type="InterPro" id="IPR017981">
    <property type="entry name" value="GPCR_2-like_7TM"/>
</dbReference>
<feature type="transmembrane region" description="Helical" evidence="11">
    <location>
        <begin position="202"/>
        <end position="228"/>
    </location>
</feature>
<feature type="compositionally biased region" description="Basic and acidic residues" evidence="10">
    <location>
        <begin position="444"/>
        <end position="460"/>
    </location>
</feature>
<dbReference type="PROSITE" id="PS50261">
    <property type="entry name" value="G_PROTEIN_RECEP_F2_4"/>
    <property type="match status" value="1"/>
</dbReference>
<accession>A0A9J2P9G1</accession>